<proteinExistence type="predicted"/>
<accession>A0A6C0HRD0</accession>
<dbReference type="EMBL" id="MN740005">
    <property type="protein sequence ID" value="QHT82994.1"/>
    <property type="molecule type" value="Genomic_DNA"/>
</dbReference>
<sequence length="326" mass="35159">MSQNTNSTKKQPATICRSFGCNSNLSALDPASQYQRLKIIQNTVRVPGSLYTHDLGALTVYQRPVKEFADVNWNQMSDRAVRHVQPSIVTGGSFYHGSSTKHSITRCRPGAGCPGGSGVDIKHNSYDRYLNRLKGKGPLRRGVVPPGFGKPLPFNKAFPIYGGKTMKTSIVGDNCGCPIGGGSNYNDLSKVYAILVNPVLLFEGFTFRVGNTAYALNSSGVYARAVVISGGTPSADLNNVGPYSVTVRFDDGTTSTTTTDKLLVYFPCNCNNGLAANGVVSTVGSLTTGCYILNQFQGANGTYNLFNYVKYLLPAQYQDFLSNYNL</sequence>
<dbReference type="AlphaFoldDB" id="A0A6C0HRD0"/>
<protein>
    <submittedName>
        <fullName evidence="1">Uncharacterized protein</fullName>
    </submittedName>
</protein>
<evidence type="ECO:0000313" key="1">
    <source>
        <dbReference type="EMBL" id="QHT82994.1"/>
    </source>
</evidence>
<reference evidence="1" key="1">
    <citation type="journal article" date="2020" name="Nature">
        <title>Giant virus diversity and host interactions through global metagenomics.</title>
        <authorList>
            <person name="Schulz F."/>
            <person name="Roux S."/>
            <person name="Paez-Espino D."/>
            <person name="Jungbluth S."/>
            <person name="Walsh D.A."/>
            <person name="Denef V.J."/>
            <person name="McMahon K.D."/>
            <person name="Konstantinidis K.T."/>
            <person name="Eloe-Fadrosh E.A."/>
            <person name="Kyrpides N.C."/>
            <person name="Woyke T."/>
        </authorList>
    </citation>
    <scope>NUCLEOTIDE SEQUENCE</scope>
    <source>
        <strain evidence="1">GVMAG-M-3300023184-165</strain>
    </source>
</reference>
<name>A0A6C0HRD0_9ZZZZ</name>
<organism evidence="1">
    <name type="scientific">viral metagenome</name>
    <dbReference type="NCBI Taxonomy" id="1070528"/>
    <lineage>
        <taxon>unclassified sequences</taxon>
        <taxon>metagenomes</taxon>
        <taxon>organismal metagenomes</taxon>
    </lineage>
</organism>